<reference evidence="2 3" key="1">
    <citation type="submission" date="2017-12" db="EMBL/GenBank/DDBJ databases">
        <title>Genome Sequence of a Multidrug-Resistant Candida haemulonii Isolate from a Patient with Chronic Leg Ulcers in Israel.</title>
        <authorList>
            <person name="Chow N.A."/>
            <person name="Gade L."/>
            <person name="Batra D."/>
            <person name="Rowe L.A."/>
            <person name="Ben-Ami R."/>
            <person name="Loparev V.N."/>
            <person name="Litvintseva A.P."/>
        </authorList>
    </citation>
    <scope>NUCLEOTIDE SEQUENCE [LARGE SCALE GENOMIC DNA]</scope>
    <source>
        <strain evidence="2 3">B11899</strain>
    </source>
</reference>
<organism evidence="2 3">
    <name type="scientific">Candidozyma haemuli</name>
    <dbReference type="NCBI Taxonomy" id="45357"/>
    <lineage>
        <taxon>Eukaryota</taxon>
        <taxon>Fungi</taxon>
        <taxon>Dikarya</taxon>
        <taxon>Ascomycota</taxon>
        <taxon>Saccharomycotina</taxon>
        <taxon>Pichiomycetes</taxon>
        <taxon>Metschnikowiaceae</taxon>
        <taxon>Candidozyma</taxon>
    </lineage>
</organism>
<keyword evidence="1" id="KW-1133">Transmembrane helix</keyword>
<evidence type="ECO:0000313" key="2">
    <source>
        <dbReference type="EMBL" id="PVH18938.1"/>
    </source>
</evidence>
<dbReference type="GeneID" id="37006561"/>
<dbReference type="RefSeq" id="XP_025339878.1">
    <property type="nucleotide sequence ID" value="XM_025484947.1"/>
</dbReference>
<accession>A0A2V1AM73</accession>
<keyword evidence="3" id="KW-1185">Reference proteome</keyword>
<keyword evidence="1" id="KW-0812">Transmembrane</keyword>
<dbReference type="VEuPathDB" id="FungiDB:CXQ85_001230"/>
<gene>
    <name evidence="2" type="ORF">CXQ85_001230</name>
</gene>
<proteinExistence type="predicted"/>
<evidence type="ECO:0000313" key="3">
    <source>
        <dbReference type="Proteomes" id="UP000244309"/>
    </source>
</evidence>
<feature type="transmembrane region" description="Helical" evidence="1">
    <location>
        <begin position="65"/>
        <end position="82"/>
    </location>
</feature>
<evidence type="ECO:0000256" key="1">
    <source>
        <dbReference type="SAM" id="Phobius"/>
    </source>
</evidence>
<protein>
    <submittedName>
        <fullName evidence="2">Uncharacterized protein</fullName>
    </submittedName>
</protein>
<dbReference type="EMBL" id="PKFO01000001">
    <property type="protein sequence ID" value="PVH18938.1"/>
    <property type="molecule type" value="Genomic_DNA"/>
</dbReference>
<sequence>MSSYEKVPTGAQTPAIGADEEASFGMYNPPKKANVYCLPEHSWSIYEESQAKEASVDHYRYWKRIFSVCSIIILFGGLINHFRISSLRSSLQAEFTTFKESTVPQYCFEAGVDGATCYEELTKAQSFVEAVVCEVMNDGYYFGRELCNTVHVQLDCWVQVAMNGYNADSTRERPDVNPAGWRERTPAFLVHFYQAVILNEKLIYHRFIRKLLMVVSLACTFCSFVLAILFIVQFVKEINHVSSCKQEDQEPDQR</sequence>
<feature type="transmembrane region" description="Helical" evidence="1">
    <location>
        <begin position="211"/>
        <end position="235"/>
    </location>
</feature>
<dbReference type="AlphaFoldDB" id="A0A2V1AM73"/>
<dbReference type="Proteomes" id="UP000244309">
    <property type="component" value="Unassembled WGS sequence"/>
</dbReference>
<comment type="caution">
    <text evidence="2">The sequence shown here is derived from an EMBL/GenBank/DDBJ whole genome shotgun (WGS) entry which is preliminary data.</text>
</comment>
<keyword evidence="1" id="KW-0472">Membrane</keyword>
<name>A0A2V1AM73_9ASCO</name>